<proteinExistence type="predicted"/>
<name>A0A6A6ERM4_9PEZI</name>
<reference evidence="1" key="1">
    <citation type="journal article" date="2020" name="Stud. Mycol.">
        <title>101 Dothideomycetes genomes: a test case for predicting lifestyles and emergence of pathogens.</title>
        <authorList>
            <person name="Haridas S."/>
            <person name="Albert R."/>
            <person name="Binder M."/>
            <person name="Bloem J."/>
            <person name="Labutti K."/>
            <person name="Salamov A."/>
            <person name="Andreopoulos B."/>
            <person name="Baker S."/>
            <person name="Barry K."/>
            <person name="Bills G."/>
            <person name="Bluhm B."/>
            <person name="Cannon C."/>
            <person name="Castanera R."/>
            <person name="Culley D."/>
            <person name="Daum C."/>
            <person name="Ezra D."/>
            <person name="Gonzalez J."/>
            <person name="Henrissat B."/>
            <person name="Kuo A."/>
            <person name="Liang C."/>
            <person name="Lipzen A."/>
            <person name="Lutzoni F."/>
            <person name="Magnuson J."/>
            <person name="Mondo S."/>
            <person name="Nolan M."/>
            <person name="Ohm R."/>
            <person name="Pangilinan J."/>
            <person name="Park H.-J."/>
            <person name="Ramirez L."/>
            <person name="Alfaro M."/>
            <person name="Sun H."/>
            <person name="Tritt A."/>
            <person name="Yoshinaga Y."/>
            <person name="Zwiers L.-H."/>
            <person name="Turgeon B."/>
            <person name="Goodwin S."/>
            <person name="Spatafora J."/>
            <person name="Crous P."/>
            <person name="Grigoriev I."/>
        </authorList>
    </citation>
    <scope>NUCLEOTIDE SEQUENCE</scope>
    <source>
        <strain evidence="1">CBS 207.26</strain>
    </source>
</reference>
<dbReference type="EMBL" id="ML994615">
    <property type="protein sequence ID" value="KAF2192730.1"/>
    <property type="molecule type" value="Genomic_DNA"/>
</dbReference>
<accession>A0A6A6ERM4</accession>
<evidence type="ECO:0000313" key="2">
    <source>
        <dbReference type="Proteomes" id="UP000800200"/>
    </source>
</evidence>
<sequence>MIPISGLSIGLRFSLARSNQQRYAALILLPSWVVLRAPMISVTCLPLTFPFSVSLHLTTLSSCRMASNTATCDLWHVSGLHFTRARSTSSCRSLPYVWTAHLKDLELHRSLSRGESIHL</sequence>
<dbReference type="AlphaFoldDB" id="A0A6A6ERM4"/>
<gene>
    <name evidence="1" type="ORF">K469DRAFT_317913</name>
</gene>
<dbReference type="Proteomes" id="UP000800200">
    <property type="component" value="Unassembled WGS sequence"/>
</dbReference>
<evidence type="ECO:0000313" key="1">
    <source>
        <dbReference type="EMBL" id="KAF2192730.1"/>
    </source>
</evidence>
<keyword evidence="2" id="KW-1185">Reference proteome</keyword>
<protein>
    <submittedName>
        <fullName evidence="1">Uncharacterized protein</fullName>
    </submittedName>
</protein>
<organism evidence="1 2">
    <name type="scientific">Zopfia rhizophila CBS 207.26</name>
    <dbReference type="NCBI Taxonomy" id="1314779"/>
    <lineage>
        <taxon>Eukaryota</taxon>
        <taxon>Fungi</taxon>
        <taxon>Dikarya</taxon>
        <taxon>Ascomycota</taxon>
        <taxon>Pezizomycotina</taxon>
        <taxon>Dothideomycetes</taxon>
        <taxon>Dothideomycetes incertae sedis</taxon>
        <taxon>Zopfiaceae</taxon>
        <taxon>Zopfia</taxon>
    </lineage>
</organism>